<dbReference type="RefSeq" id="WP_083371281.1">
    <property type="nucleotide sequence ID" value="NZ_LT629776.1"/>
</dbReference>
<organism evidence="1 2">
    <name type="scientific">Paraoerskovia marina</name>
    <dbReference type="NCBI Taxonomy" id="545619"/>
    <lineage>
        <taxon>Bacteria</taxon>
        <taxon>Bacillati</taxon>
        <taxon>Actinomycetota</taxon>
        <taxon>Actinomycetes</taxon>
        <taxon>Micrococcales</taxon>
        <taxon>Cellulomonadaceae</taxon>
        <taxon>Paraoerskovia</taxon>
    </lineage>
</organism>
<protein>
    <recommendedName>
        <fullName evidence="3">HEAT repeat-containing protein</fullName>
    </recommendedName>
</protein>
<reference evidence="2" key="1">
    <citation type="submission" date="2016-10" db="EMBL/GenBank/DDBJ databases">
        <authorList>
            <person name="Varghese N."/>
            <person name="Submissions S."/>
        </authorList>
    </citation>
    <scope>NUCLEOTIDE SEQUENCE [LARGE SCALE GENOMIC DNA]</scope>
    <source>
        <strain evidence="2">DSM 22126</strain>
    </source>
</reference>
<dbReference type="Proteomes" id="UP000185663">
    <property type="component" value="Chromosome I"/>
</dbReference>
<dbReference type="InterPro" id="IPR047715">
    <property type="entry name" value="EboA_dom"/>
</dbReference>
<proteinExistence type="predicted"/>
<evidence type="ECO:0000313" key="1">
    <source>
        <dbReference type="EMBL" id="SDR86636.1"/>
    </source>
</evidence>
<sequence length="195" mass="21086">MIPTRTTLAPEHEALLEPQLEQVSLSPETLALLSARAARTVGRGPTAHGGRVEDEVRVRLLLAATRDVDAATAARVATDLYTDGDADERRAVLLALPALDVGPRGVPLLLDALRTNDVRLVAAAMGAYAAEHLDDEAWRHGVLKCLFTGVPTDAVVDLDRRRDAELDRMVDAYVREREAAGREIPDDARSLLGAR</sequence>
<dbReference type="NCBIfam" id="NF035938">
    <property type="entry name" value="EboA_domain"/>
    <property type="match status" value="1"/>
</dbReference>
<evidence type="ECO:0000313" key="2">
    <source>
        <dbReference type="Proteomes" id="UP000185663"/>
    </source>
</evidence>
<dbReference type="STRING" id="545619.SAMN04489860_0252"/>
<dbReference type="OrthoDB" id="1900402at2"/>
<dbReference type="AlphaFoldDB" id="A0A1H1MIS5"/>
<name>A0A1H1MIS5_9CELL</name>
<keyword evidence="2" id="KW-1185">Reference proteome</keyword>
<gene>
    <name evidence="1" type="ORF">SAMN04489860_0252</name>
</gene>
<evidence type="ECO:0008006" key="3">
    <source>
        <dbReference type="Google" id="ProtNLM"/>
    </source>
</evidence>
<dbReference type="EMBL" id="LT629776">
    <property type="protein sequence ID" value="SDR86636.1"/>
    <property type="molecule type" value="Genomic_DNA"/>
</dbReference>
<accession>A0A1H1MIS5</accession>